<protein>
    <submittedName>
        <fullName evidence="1">Uncharacterized protein</fullName>
    </submittedName>
</protein>
<keyword evidence="2" id="KW-1185">Reference proteome</keyword>
<reference evidence="1" key="2">
    <citation type="submission" date="2023-04" db="EMBL/GenBank/DDBJ databases">
        <authorList>
            <person name="Bruccoleri R.E."/>
            <person name="Oakeley E.J."/>
            <person name="Faust A.-M."/>
            <person name="Dessus-Babus S."/>
            <person name="Altorfer M."/>
            <person name="Burckhardt D."/>
            <person name="Oertli M."/>
            <person name="Naumann U."/>
            <person name="Petersen F."/>
            <person name="Wong J."/>
        </authorList>
    </citation>
    <scope>NUCLEOTIDE SEQUENCE</scope>
    <source>
        <strain evidence="1">GSM-AAB239-AS_SAM_17_03QT</strain>
        <tissue evidence="1">Leaf</tissue>
    </source>
</reference>
<reference evidence="1" key="1">
    <citation type="journal article" date="2023" name="GigaByte">
        <title>Genome assembly of the bearded iris, Iris pallida Lam.</title>
        <authorList>
            <person name="Bruccoleri R.E."/>
            <person name="Oakeley E.J."/>
            <person name="Faust A.M.E."/>
            <person name="Altorfer M."/>
            <person name="Dessus-Babus S."/>
            <person name="Burckhardt D."/>
            <person name="Oertli M."/>
            <person name="Naumann U."/>
            <person name="Petersen F."/>
            <person name="Wong J."/>
        </authorList>
    </citation>
    <scope>NUCLEOTIDE SEQUENCE</scope>
    <source>
        <strain evidence="1">GSM-AAB239-AS_SAM_17_03QT</strain>
    </source>
</reference>
<proteinExistence type="predicted"/>
<evidence type="ECO:0000313" key="1">
    <source>
        <dbReference type="EMBL" id="KAJ6814348.1"/>
    </source>
</evidence>
<sequence>MEVVAACLEATTMLASQYDSSIAVGWDSIIAVGFGRAQCKLLYSILLQGERNGALWNCSR</sequence>
<dbReference type="AlphaFoldDB" id="A0AAX6FDW5"/>
<dbReference type="Proteomes" id="UP001140949">
    <property type="component" value="Unassembled WGS sequence"/>
</dbReference>
<accession>A0AAX6FDW5</accession>
<organism evidence="1 2">
    <name type="scientific">Iris pallida</name>
    <name type="common">Sweet iris</name>
    <dbReference type="NCBI Taxonomy" id="29817"/>
    <lineage>
        <taxon>Eukaryota</taxon>
        <taxon>Viridiplantae</taxon>
        <taxon>Streptophyta</taxon>
        <taxon>Embryophyta</taxon>
        <taxon>Tracheophyta</taxon>
        <taxon>Spermatophyta</taxon>
        <taxon>Magnoliopsida</taxon>
        <taxon>Liliopsida</taxon>
        <taxon>Asparagales</taxon>
        <taxon>Iridaceae</taxon>
        <taxon>Iridoideae</taxon>
        <taxon>Irideae</taxon>
        <taxon>Iris</taxon>
    </lineage>
</organism>
<gene>
    <name evidence="1" type="ORF">M6B38_141310</name>
</gene>
<dbReference type="EMBL" id="JANAVB010029816">
    <property type="protein sequence ID" value="KAJ6814348.1"/>
    <property type="molecule type" value="Genomic_DNA"/>
</dbReference>
<comment type="caution">
    <text evidence="1">The sequence shown here is derived from an EMBL/GenBank/DDBJ whole genome shotgun (WGS) entry which is preliminary data.</text>
</comment>
<evidence type="ECO:0000313" key="2">
    <source>
        <dbReference type="Proteomes" id="UP001140949"/>
    </source>
</evidence>
<name>A0AAX6FDW5_IRIPA</name>